<evidence type="ECO:0000256" key="1">
    <source>
        <dbReference type="SAM" id="MobiDB-lite"/>
    </source>
</evidence>
<protein>
    <submittedName>
        <fullName evidence="2">Uncharacterized protein</fullName>
    </submittedName>
</protein>
<accession>A0A4U1FP63</accession>
<proteinExistence type="predicted"/>
<reference evidence="3" key="1">
    <citation type="journal article" date="2019" name="IScience">
        <title>Narwhal Genome Reveals Long-Term Low Genetic Diversity despite Current Large Abundance Size.</title>
        <authorList>
            <person name="Westbury M.V."/>
            <person name="Petersen B."/>
            <person name="Garde E."/>
            <person name="Heide-Jorgensen M.P."/>
            <person name="Lorenzen E.D."/>
        </authorList>
    </citation>
    <scope>NUCLEOTIDE SEQUENCE [LARGE SCALE GENOMIC DNA]</scope>
</reference>
<evidence type="ECO:0000313" key="3">
    <source>
        <dbReference type="Proteomes" id="UP000308365"/>
    </source>
</evidence>
<sequence>NVNAGHATPGFSASYWQRSSQEADKPPFALWAAWAKGLSRLGCWLSRRAADRTLVGKHCFLALPVLTLESVLSPAVLAEGLTPGFPACSFPSCRPGTVDTLRTGKWHRELRQGGSPVLHGAQDKSRVSRAWVHGAAVHGEPGGGGRPFRSLLHRSPAPSSRCSNRPPLQDCRSSTWPATKRFHRPGEDRQVTSPCSQVHPEPPPPTPCSAVCLQISLL</sequence>
<gene>
    <name evidence="2" type="ORF">EI555_013298</name>
</gene>
<dbReference type="Proteomes" id="UP000308365">
    <property type="component" value="Unassembled WGS sequence"/>
</dbReference>
<dbReference type="EMBL" id="RWIC01000047">
    <property type="protein sequence ID" value="TKC51724.1"/>
    <property type="molecule type" value="Genomic_DNA"/>
</dbReference>
<comment type="caution">
    <text evidence="2">The sequence shown here is derived from an EMBL/GenBank/DDBJ whole genome shotgun (WGS) entry which is preliminary data.</text>
</comment>
<name>A0A4U1FP63_MONMO</name>
<organism evidence="2 3">
    <name type="scientific">Monodon monoceros</name>
    <name type="common">Narwhal</name>
    <name type="synonym">Ceratodon monodon</name>
    <dbReference type="NCBI Taxonomy" id="40151"/>
    <lineage>
        <taxon>Eukaryota</taxon>
        <taxon>Metazoa</taxon>
        <taxon>Chordata</taxon>
        <taxon>Craniata</taxon>
        <taxon>Vertebrata</taxon>
        <taxon>Euteleostomi</taxon>
        <taxon>Mammalia</taxon>
        <taxon>Eutheria</taxon>
        <taxon>Laurasiatheria</taxon>
        <taxon>Artiodactyla</taxon>
        <taxon>Whippomorpha</taxon>
        <taxon>Cetacea</taxon>
        <taxon>Odontoceti</taxon>
        <taxon>Monodontidae</taxon>
        <taxon>Monodon</taxon>
    </lineage>
</organism>
<feature type="non-terminal residue" evidence="2">
    <location>
        <position position="1"/>
    </location>
</feature>
<feature type="region of interest" description="Disordered" evidence="1">
    <location>
        <begin position="137"/>
        <end position="207"/>
    </location>
</feature>
<dbReference type="AlphaFoldDB" id="A0A4U1FP63"/>
<evidence type="ECO:0000313" key="2">
    <source>
        <dbReference type="EMBL" id="TKC51724.1"/>
    </source>
</evidence>